<sequence>MNTPAFENDLLDHIRRLGACECAAVGAATNALSEREKAILAAQLSKVATHLATRAGSSVGLPPPGTTPGAGIDRIDLSAQWTALPVARIFVHNTLIRWQWGDVLIDGECAVQELITAFVAAVEACPLGYPTRMTLRLRVLSAARLVVELHDSPENAQVIIDSGRLITECVERISVRCGRHSAGGRTVLWAELGRPEVSTRWA</sequence>
<evidence type="ECO:0000313" key="1">
    <source>
        <dbReference type="EMBL" id="MBB5914181.1"/>
    </source>
</evidence>
<dbReference type="AlphaFoldDB" id="A0A7W9PDZ0"/>
<dbReference type="Proteomes" id="UP000540412">
    <property type="component" value="Unassembled WGS sequence"/>
</dbReference>
<comment type="caution">
    <text evidence="1">The sequence shown here is derived from an EMBL/GenBank/DDBJ whole genome shotgun (WGS) entry which is preliminary data.</text>
</comment>
<name>A0A7W9PDZ0_9NOCA</name>
<proteinExistence type="predicted"/>
<accession>A0A7W9PDZ0</accession>
<dbReference type="RefSeq" id="WP_040751352.1">
    <property type="nucleotide sequence ID" value="NZ_JACHIT010000001.1"/>
</dbReference>
<reference evidence="1 2" key="1">
    <citation type="submission" date="2020-08" db="EMBL/GenBank/DDBJ databases">
        <title>Sequencing the genomes of 1000 actinobacteria strains.</title>
        <authorList>
            <person name="Klenk H.-P."/>
        </authorList>
    </citation>
    <scope>NUCLEOTIDE SEQUENCE [LARGE SCALE GENOMIC DNA]</scope>
    <source>
        <strain evidence="1 2">DSM 43582</strain>
    </source>
</reference>
<gene>
    <name evidence="1" type="ORF">BJY24_003048</name>
</gene>
<organism evidence="1 2">
    <name type="scientific">Nocardia transvalensis</name>
    <dbReference type="NCBI Taxonomy" id="37333"/>
    <lineage>
        <taxon>Bacteria</taxon>
        <taxon>Bacillati</taxon>
        <taxon>Actinomycetota</taxon>
        <taxon>Actinomycetes</taxon>
        <taxon>Mycobacteriales</taxon>
        <taxon>Nocardiaceae</taxon>
        <taxon>Nocardia</taxon>
    </lineage>
</organism>
<keyword evidence="2" id="KW-1185">Reference proteome</keyword>
<evidence type="ECO:0000313" key="2">
    <source>
        <dbReference type="Proteomes" id="UP000540412"/>
    </source>
</evidence>
<protein>
    <submittedName>
        <fullName evidence="1">Uncharacterized protein</fullName>
    </submittedName>
</protein>
<dbReference type="EMBL" id="JACHIT010000001">
    <property type="protein sequence ID" value="MBB5914181.1"/>
    <property type="molecule type" value="Genomic_DNA"/>
</dbReference>